<dbReference type="Gene3D" id="3.40.50.720">
    <property type="entry name" value="NAD(P)-binding Rossmann-like Domain"/>
    <property type="match status" value="1"/>
</dbReference>
<dbReference type="GO" id="GO:0048038">
    <property type="term" value="F:quinone binding"/>
    <property type="evidence" value="ECO:0007669"/>
    <property type="project" value="TreeGrafter"/>
</dbReference>
<evidence type="ECO:0000259" key="4">
    <source>
        <dbReference type="SMART" id="SM00822"/>
    </source>
</evidence>
<sequence>MNDIAPTPLADRTALITGGSGGIGTAVALRLADAGARIALVYGSHGEDAEDTATRINALHGSGRAVTLQADLSEATAAAELVDRTSRALGPVDLLIAGAGIGKQLAWTDIDVDTWDATMAVNVRAPFLMAQAALPGMVERGWGRVLFVSSIAALNGGIIGPHYAASKAALHGLTHSLAAGVAASGVTVNALAPALVGGTRILPADAGEGGKLPAPIPVGRLGTPDEVAAMATSMVTNGYLTNKVITLDGGLYPR</sequence>
<dbReference type="Proteomes" id="UP000658320">
    <property type="component" value="Unassembled WGS sequence"/>
</dbReference>
<keyword evidence="6" id="KW-1185">Reference proteome</keyword>
<keyword evidence="2" id="KW-0560">Oxidoreductase</keyword>
<dbReference type="PROSITE" id="PS00061">
    <property type="entry name" value="ADH_SHORT"/>
    <property type="match status" value="1"/>
</dbReference>
<dbReference type="InterPro" id="IPR036291">
    <property type="entry name" value="NAD(P)-bd_dom_sf"/>
</dbReference>
<dbReference type="InterPro" id="IPR020904">
    <property type="entry name" value="Sc_DH/Rdtase_CS"/>
</dbReference>
<dbReference type="SUPFAM" id="SSF51735">
    <property type="entry name" value="NAD(P)-binding Rossmann-fold domains"/>
    <property type="match status" value="1"/>
</dbReference>
<comment type="similarity">
    <text evidence="1 3">Belongs to the short-chain dehydrogenases/reductases (SDR) family.</text>
</comment>
<evidence type="ECO:0000256" key="2">
    <source>
        <dbReference type="ARBA" id="ARBA00023002"/>
    </source>
</evidence>
<dbReference type="PANTHER" id="PTHR42760:SF127">
    <property type="entry name" value="3-KETOACYL-ACYL CARRIER PROTEIN REDUCTASE-RELATED"/>
    <property type="match status" value="1"/>
</dbReference>
<dbReference type="Pfam" id="PF00106">
    <property type="entry name" value="adh_short"/>
    <property type="match status" value="1"/>
</dbReference>
<comment type="caution">
    <text evidence="5">The sequence shown here is derived from an EMBL/GenBank/DDBJ whole genome shotgun (WGS) entry which is preliminary data.</text>
</comment>
<dbReference type="RefSeq" id="WP_189942522.1">
    <property type="nucleotide sequence ID" value="NZ_BMSX01000023.1"/>
</dbReference>
<dbReference type="AlphaFoldDB" id="A0A918FKI8"/>
<dbReference type="CDD" id="cd05233">
    <property type="entry name" value="SDR_c"/>
    <property type="match status" value="1"/>
</dbReference>
<dbReference type="InterPro" id="IPR002347">
    <property type="entry name" value="SDR_fam"/>
</dbReference>
<dbReference type="FunFam" id="3.40.50.720:FF:000173">
    <property type="entry name" value="3-oxoacyl-[acyl-carrier protein] reductase"/>
    <property type="match status" value="1"/>
</dbReference>
<gene>
    <name evidence="5" type="ORF">GCM10010251_75600</name>
</gene>
<evidence type="ECO:0000256" key="1">
    <source>
        <dbReference type="ARBA" id="ARBA00006484"/>
    </source>
</evidence>
<evidence type="ECO:0000256" key="3">
    <source>
        <dbReference type="RuleBase" id="RU000363"/>
    </source>
</evidence>
<protein>
    <submittedName>
        <fullName evidence="5">3-oxoacyl-ACP reductase</fullName>
    </submittedName>
</protein>
<dbReference type="PRINTS" id="PR00080">
    <property type="entry name" value="SDRFAMILY"/>
</dbReference>
<dbReference type="InterPro" id="IPR057326">
    <property type="entry name" value="KR_dom"/>
</dbReference>
<name>A0A918FKI8_9ACTN</name>
<dbReference type="GO" id="GO:0006633">
    <property type="term" value="P:fatty acid biosynthetic process"/>
    <property type="evidence" value="ECO:0007669"/>
    <property type="project" value="TreeGrafter"/>
</dbReference>
<organism evidence="5 6">
    <name type="scientific">Streptomyces aurantiogriseus</name>
    <dbReference type="NCBI Taxonomy" id="66870"/>
    <lineage>
        <taxon>Bacteria</taxon>
        <taxon>Bacillati</taxon>
        <taxon>Actinomycetota</taxon>
        <taxon>Actinomycetes</taxon>
        <taxon>Kitasatosporales</taxon>
        <taxon>Streptomycetaceae</taxon>
        <taxon>Streptomyces</taxon>
    </lineage>
</organism>
<evidence type="ECO:0000313" key="5">
    <source>
        <dbReference type="EMBL" id="GGR47452.1"/>
    </source>
</evidence>
<proteinExistence type="inferred from homology"/>
<feature type="domain" description="Ketoreductase" evidence="4">
    <location>
        <begin position="12"/>
        <end position="194"/>
    </location>
</feature>
<accession>A0A918FKI8</accession>
<reference evidence="5" key="1">
    <citation type="journal article" date="2014" name="Int. J. Syst. Evol. Microbiol.">
        <title>Complete genome sequence of Corynebacterium casei LMG S-19264T (=DSM 44701T), isolated from a smear-ripened cheese.</title>
        <authorList>
            <consortium name="US DOE Joint Genome Institute (JGI-PGF)"/>
            <person name="Walter F."/>
            <person name="Albersmeier A."/>
            <person name="Kalinowski J."/>
            <person name="Ruckert C."/>
        </authorList>
    </citation>
    <scope>NUCLEOTIDE SEQUENCE</scope>
    <source>
        <strain evidence="5">JCM 4346</strain>
    </source>
</reference>
<evidence type="ECO:0000313" key="6">
    <source>
        <dbReference type="Proteomes" id="UP000658320"/>
    </source>
</evidence>
<dbReference type="PANTHER" id="PTHR42760">
    <property type="entry name" value="SHORT-CHAIN DEHYDROGENASES/REDUCTASES FAMILY MEMBER"/>
    <property type="match status" value="1"/>
</dbReference>
<reference evidence="5" key="2">
    <citation type="submission" date="2020-09" db="EMBL/GenBank/DDBJ databases">
        <authorList>
            <person name="Sun Q."/>
            <person name="Ohkuma M."/>
        </authorList>
    </citation>
    <scope>NUCLEOTIDE SEQUENCE</scope>
    <source>
        <strain evidence="5">JCM 4346</strain>
    </source>
</reference>
<dbReference type="EMBL" id="BMSX01000023">
    <property type="protein sequence ID" value="GGR47452.1"/>
    <property type="molecule type" value="Genomic_DNA"/>
</dbReference>
<dbReference type="SMART" id="SM00822">
    <property type="entry name" value="PKS_KR"/>
    <property type="match status" value="1"/>
</dbReference>
<dbReference type="GO" id="GO:0016616">
    <property type="term" value="F:oxidoreductase activity, acting on the CH-OH group of donors, NAD or NADP as acceptor"/>
    <property type="evidence" value="ECO:0007669"/>
    <property type="project" value="TreeGrafter"/>
</dbReference>
<dbReference type="PRINTS" id="PR00081">
    <property type="entry name" value="GDHRDH"/>
</dbReference>